<reference evidence="1" key="2">
    <citation type="journal article" date="2023" name="IMA Fungus">
        <title>Comparative genomic study of the Penicillium genus elucidates a diverse pangenome and 15 lateral gene transfer events.</title>
        <authorList>
            <person name="Petersen C."/>
            <person name="Sorensen T."/>
            <person name="Nielsen M.R."/>
            <person name="Sondergaard T.E."/>
            <person name="Sorensen J.L."/>
            <person name="Fitzpatrick D.A."/>
            <person name="Frisvad J.C."/>
            <person name="Nielsen K.L."/>
        </authorList>
    </citation>
    <scope>NUCLEOTIDE SEQUENCE</scope>
    <source>
        <strain evidence="1">IBT 34128</strain>
    </source>
</reference>
<gene>
    <name evidence="1" type="ORF">NUU61_005380</name>
</gene>
<organism evidence="1 2">
    <name type="scientific">Penicillium alfredii</name>
    <dbReference type="NCBI Taxonomy" id="1506179"/>
    <lineage>
        <taxon>Eukaryota</taxon>
        <taxon>Fungi</taxon>
        <taxon>Dikarya</taxon>
        <taxon>Ascomycota</taxon>
        <taxon>Pezizomycotina</taxon>
        <taxon>Eurotiomycetes</taxon>
        <taxon>Eurotiomycetidae</taxon>
        <taxon>Eurotiales</taxon>
        <taxon>Aspergillaceae</taxon>
        <taxon>Penicillium</taxon>
    </lineage>
</organism>
<protein>
    <submittedName>
        <fullName evidence="1">Uncharacterized protein</fullName>
    </submittedName>
</protein>
<evidence type="ECO:0000313" key="2">
    <source>
        <dbReference type="Proteomes" id="UP001141434"/>
    </source>
</evidence>
<accession>A0A9W9F9G5</accession>
<evidence type="ECO:0000313" key="1">
    <source>
        <dbReference type="EMBL" id="KAJ5096024.1"/>
    </source>
</evidence>
<sequence length="138" mass="15786">MEESELKRITYRSKAASDVARILDEAQVPNVLWGWIALSLLAMTLSMEDVEFFVDLGDSFDSRIHELPSGAPELLKLGLSLMHPDEFWQSNQYFQVDMSTKSTWDKDLPINFTPTEMSPYTLQEARPIFETKRAGDLP</sequence>
<name>A0A9W9F9G5_9EURO</name>
<comment type="caution">
    <text evidence="1">The sequence shown here is derived from an EMBL/GenBank/DDBJ whole genome shotgun (WGS) entry which is preliminary data.</text>
</comment>
<proteinExistence type="predicted"/>
<dbReference type="OrthoDB" id="5421247at2759"/>
<reference evidence="1" key="1">
    <citation type="submission" date="2022-11" db="EMBL/GenBank/DDBJ databases">
        <authorList>
            <person name="Petersen C."/>
        </authorList>
    </citation>
    <scope>NUCLEOTIDE SEQUENCE</scope>
    <source>
        <strain evidence="1">IBT 34128</strain>
    </source>
</reference>
<dbReference type="AlphaFoldDB" id="A0A9W9F9G5"/>
<keyword evidence="2" id="KW-1185">Reference proteome</keyword>
<dbReference type="RefSeq" id="XP_056511575.1">
    <property type="nucleotide sequence ID" value="XM_056655962.1"/>
</dbReference>
<dbReference type="EMBL" id="JAPMSZ010000007">
    <property type="protein sequence ID" value="KAJ5096024.1"/>
    <property type="molecule type" value="Genomic_DNA"/>
</dbReference>
<dbReference type="Proteomes" id="UP001141434">
    <property type="component" value="Unassembled WGS sequence"/>
</dbReference>
<dbReference type="GeneID" id="81395130"/>